<reference evidence="2 3" key="1">
    <citation type="journal article" date="2015" name="Sci. Rep.">
        <title>Genome of the facultative scuticociliatosis pathogen Pseudocohnilembus persalinus provides insight into its virulence through horizontal gene transfer.</title>
        <authorList>
            <person name="Xiong J."/>
            <person name="Wang G."/>
            <person name="Cheng J."/>
            <person name="Tian M."/>
            <person name="Pan X."/>
            <person name="Warren A."/>
            <person name="Jiang C."/>
            <person name="Yuan D."/>
            <person name="Miao W."/>
        </authorList>
    </citation>
    <scope>NUCLEOTIDE SEQUENCE [LARGE SCALE GENOMIC DNA]</scope>
    <source>
        <strain evidence="2">36N120E</strain>
    </source>
</reference>
<evidence type="ECO:0000313" key="2">
    <source>
        <dbReference type="EMBL" id="KRW99594.1"/>
    </source>
</evidence>
<sequence>MNLHNHIIQRKSIFIDKYQFTQNQEYKRGYFGQVLQIQEKIKPNNIFVCKQYPIHQRKKYDEFSQKNQQIIGIVHQNLNQVKELYSYLDQQQQQVFQFIQIQNKCQTSFTELIENQEVIHEIQILNYLEQALQGLKFLKDMGMNHNDIKPSNILLNGDTIILSDYYVQDVEQYLIDNHLKDLIEIDFEFNFISPNLRNFAYDRQFVKEKFIQQFEIKKQETLIKKQQNKPVFSAQSLQQIQQEPIKEIYVHCKEKSDIYSLGISFLCLSLSLKNEDINDINVPNKGQQIIENFISMLNQRNQLMLSEILQKMLNFEENSRIDIVSAIQLIKSKQNQIQQLEQIQNYVKQHQPSKISYQEMNADGQEFQYRKKKMNQLEFRRWNFEILCDLAEKLYSRCTNHCPKLVKIIIIMLYHQ</sequence>
<dbReference type="SUPFAM" id="SSF56112">
    <property type="entry name" value="Protein kinase-like (PK-like)"/>
    <property type="match status" value="1"/>
</dbReference>
<dbReference type="GO" id="GO:0005737">
    <property type="term" value="C:cytoplasm"/>
    <property type="evidence" value="ECO:0007669"/>
    <property type="project" value="TreeGrafter"/>
</dbReference>
<dbReference type="Proteomes" id="UP000054937">
    <property type="component" value="Unassembled WGS sequence"/>
</dbReference>
<keyword evidence="2" id="KW-0418">Kinase</keyword>
<dbReference type="PROSITE" id="PS50011">
    <property type="entry name" value="PROTEIN_KINASE_DOM"/>
    <property type="match status" value="1"/>
</dbReference>
<dbReference type="InterPro" id="IPR000719">
    <property type="entry name" value="Prot_kinase_dom"/>
</dbReference>
<dbReference type="InterPro" id="IPR008271">
    <property type="entry name" value="Ser/Thr_kinase_AS"/>
</dbReference>
<keyword evidence="2" id="KW-0808">Transferase</keyword>
<dbReference type="InterPro" id="IPR011009">
    <property type="entry name" value="Kinase-like_dom_sf"/>
</dbReference>
<dbReference type="SMART" id="SM00220">
    <property type="entry name" value="S_TKc"/>
    <property type="match status" value="1"/>
</dbReference>
<evidence type="ECO:0000313" key="3">
    <source>
        <dbReference type="Proteomes" id="UP000054937"/>
    </source>
</evidence>
<dbReference type="GO" id="GO:0005524">
    <property type="term" value="F:ATP binding"/>
    <property type="evidence" value="ECO:0007669"/>
    <property type="project" value="InterPro"/>
</dbReference>
<gene>
    <name evidence="2" type="ORF">PPERSA_03769</name>
</gene>
<evidence type="ECO:0000259" key="1">
    <source>
        <dbReference type="PROSITE" id="PS50011"/>
    </source>
</evidence>
<proteinExistence type="predicted"/>
<protein>
    <submittedName>
        <fullName evidence="2">Protein kinase-like domain</fullName>
    </submittedName>
</protein>
<dbReference type="EMBL" id="LDAU01000207">
    <property type="protein sequence ID" value="KRW99594.1"/>
    <property type="molecule type" value="Genomic_DNA"/>
</dbReference>
<dbReference type="PANTHER" id="PTHR44167:SF24">
    <property type="entry name" value="SERINE_THREONINE-PROTEIN KINASE CHK2"/>
    <property type="match status" value="1"/>
</dbReference>
<dbReference type="GO" id="GO:0004674">
    <property type="term" value="F:protein serine/threonine kinase activity"/>
    <property type="evidence" value="ECO:0007669"/>
    <property type="project" value="TreeGrafter"/>
</dbReference>
<dbReference type="InParanoid" id="A0A0V0QBR4"/>
<organism evidence="2 3">
    <name type="scientific">Pseudocohnilembus persalinus</name>
    <name type="common">Ciliate</name>
    <dbReference type="NCBI Taxonomy" id="266149"/>
    <lineage>
        <taxon>Eukaryota</taxon>
        <taxon>Sar</taxon>
        <taxon>Alveolata</taxon>
        <taxon>Ciliophora</taxon>
        <taxon>Intramacronucleata</taxon>
        <taxon>Oligohymenophorea</taxon>
        <taxon>Scuticociliatia</taxon>
        <taxon>Philasterida</taxon>
        <taxon>Pseudocohnilembidae</taxon>
        <taxon>Pseudocohnilembus</taxon>
    </lineage>
</organism>
<dbReference type="OrthoDB" id="4062651at2759"/>
<dbReference type="GO" id="GO:0005634">
    <property type="term" value="C:nucleus"/>
    <property type="evidence" value="ECO:0007669"/>
    <property type="project" value="TreeGrafter"/>
</dbReference>
<dbReference type="PROSITE" id="PS00108">
    <property type="entry name" value="PROTEIN_KINASE_ST"/>
    <property type="match status" value="1"/>
</dbReference>
<keyword evidence="3" id="KW-1185">Reference proteome</keyword>
<comment type="caution">
    <text evidence="2">The sequence shown here is derived from an EMBL/GenBank/DDBJ whole genome shotgun (WGS) entry which is preliminary data.</text>
</comment>
<dbReference type="Gene3D" id="1.10.510.10">
    <property type="entry name" value="Transferase(Phosphotransferase) domain 1"/>
    <property type="match status" value="1"/>
</dbReference>
<dbReference type="Pfam" id="PF00069">
    <property type="entry name" value="Pkinase"/>
    <property type="match status" value="1"/>
</dbReference>
<feature type="domain" description="Protein kinase" evidence="1">
    <location>
        <begin position="20"/>
        <end position="337"/>
    </location>
</feature>
<name>A0A0V0QBR4_PSEPJ</name>
<accession>A0A0V0QBR4</accession>
<dbReference type="GO" id="GO:0044773">
    <property type="term" value="P:mitotic DNA damage checkpoint signaling"/>
    <property type="evidence" value="ECO:0007669"/>
    <property type="project" value="TreeGrafter"/>
</dbReference>
<dbReference type="AlphaFoldDB" id="A0A0V0QBR4"/>
<dbReference type="PANTHER" id="PTHR44167">
    <property type="entry name" value="OVARIAN-SPECIFIC SERINE/THREONINE-PROTEIN KINASE LOK-RELATED"/>
    <property type="match status" value="1"/>
</dbReference>